<dbReference type="PANTHER" id="PTHR12689">
    <property type="entry name" value="A1 CISTRON SPLICING FACTOR AAR2-RELATED"/>
    <property type="match status" value="1"/>
</dbReference>
<dbReference type="EMBL" id="JAWDJX010000029">
    <property type="protein sequence ID" value="KAK3050925.1"/>
    <property type="molecule type" value="Genomic_DNA"/>
</dbReference>
<feature type="signal peptide" evidence="3">
    <location>
        <begin position="1"/>
        <end position="20"/>
    </location>
</feature>
<feature type="domain" description="AAR2 N-terminal" evidence="5">
    <location>
        <begin position="6"/>
        <end position="147"/>
    </location>
</feature>
<comment type="caution">
    <text evidence="6">The sequence shown here is derived from an EMBL/GenBank/DDBJ whole genome shotgun (WGS) entry which is preliminary data.</text>
</comment>
<name>A0AAJ0GAN7_9PEZI</name>
<protein>
    <submittedName>
        <fullName evidence="6">Uncharacterized protein</fullName>
    </submittedName>
</protein>
<accession>A0AAJ0GAN7</accession>
<feature type="compositionally biased region" description="Acidic residues" evidence="2">
    <location>
        <begin position="422"/>
        <end position="460"/>
    </location>
</feature>
<evidence type="ECO:0000313" key="7">
    <source>
        <dbReference type="Proteomes" id="UP001271007"/>
    </source>
</evidence>
<dbReference type="Pfam" id="PF05282">
    <property type="entry name" value="AAR2"/>
    <property type="match status" value="1"/>
</dbReference>
<gene>
    <name evidence="6" type="ORF">LTR09_008003</name>
</gene>
<dbReference type="InterPro" id="IPR038516">
    <property type="entry name" value="AAR2_N_sf"/>
</dbReference>
<keyword evidence="3" id="KW-0732">Signal</keyword>
<evidence type="ECO:0000256" key="3">
    <source>
        <dbReference type="SAM" id="SignalP"/>
    </source>
</evidence>
<comment type="similarity">
    <text evidence="1">Belongs to the AAR2 family.</text>
</comment>
<dbReference type="CDD" id="cd13777">
    <property type="entry name" value="Aar2_N"/>
    <property type="match status" value="1"/>
</dbReference>
<dbReference type="InterPro" id="IPR033648">
    <property type="entry name" value="AAR2_C"/>
</dbReference>
<evidence type="ECO:0000259" key="5">
    <source>
        <dbReference type="Pfam" id="PF20981"/>
    </source>
</evidence>
<dbReference type="AlphaFoldDB" id="A0AAJ0GAN7"/>
<dbReference type="InterPro" id="IPR007946">
    <property type="entry name" value="AAR2"/>
</dbReference>
<proteinExistence type="inferred from homology"/>
<evidence type="ECO:0000256" key="1">
    <source>
        <dbReference type="ARBA" id="ARBA00006281"/>
    </source>
</evidence>
<dbReference type="PANTHER" id="PTHR12689:SF4">
    <property type="entry name" value="PROTEIN AAR2 HOMOLOG"/>
    <property type="match status" value="1"/>
</dbReference>
<evidence type="ECO:0000259" key="4">
    <source>
        <dbReference type="Pfam" id="PF05282"/>
    </source>
</evidence>
<dbReference type="Gene3D" id="1.25.40.550">
    <property type="entry name" value="Aar2, C-terminal domain-like"/>
    <property type="match status" value="1"/>
</dbReference>
<dbReference type="Pfam" id="PF20981">
    <property type="entry name" value="AAR2_1st"/>
    <property type="match status" value="1"/>
</dbReference>
<evidence type="ECO:0000256" key="2">
    <source>
        <dbReference type="SAM" id="MobiDB-lite"/>
    </source>
</evidence>
<reference evidence="6" key="1">
    <citation type="submission" date="2023-04" db="EMBL/GenBank/DDBJ databases">
        <title>Black Yeasts Isolated from many extreme environments.</title>
        <authorList>
            <person name="Coleine C."/>
            <person name="Stajich J.E."/>
            <person name="Selbmann L."/>
        </authorList>
    </citation>
    <scope>NUCLEOTIDE SEQUENCE</scope>
    <source>
        <strain evidence="6">CCFEE 5312</strain>
    </source>
</reference>
<dbReference type="GO" id="GO:0000244">
    <property type="term" value="P:spliceosomal tri-snRNP complex assembly"/>
    <property type="evidence" value="ECO:0007669"/>
    <property type="project" value="TreeGrafter"/>
</dbReference>
<evidence type="ECO:0000313" key="6">
    <source>
        <dbReference type="EMBL" id="KAK3050925.1"/>
    </source>
</evidence>
<organism evidence="6 7">
    <name type="scientific">Extremus antarcticus</name>
    <dbReference type="NCBI Taxonomy" id="702011"/>
    <lineage>
        <taxon>Eukaryota</taxon>
        <taxon>Fungi</taxon>
        <taxon>Dikarya</taxon>
        <taxon>Ascomycota</taxon>
        <taxon>Pezizomycotina</taxon>
        <taxon>Dothideomycetes</taxon>
        <taxon>Dothideomycetidae</taxon>
        <taxon>Mycosphaerellales</taxon>
        <taxon>Extremaceae</taxon>
        <taxon>Extremus</taxon>
    </lineage>
</organism>
<dbReference type="Proteomes" id="UP001271007">
    <property type="component" value="Unassembled WGS sequence"/>
</dbReference>
<feature type="region of interest" description="Disordered" evidence="2">
    <location>
        <begin position="410"/>
        <end position="460"/>
    </location>
</feature>
<dbReference type="CDD" id="cd13778">
    <property type="entry name" value="Aar2_C"/>
    <property type="match status" value="1"/>
</dbReference>
<keyword evidence="7" id="KW-1185">Reference proteome</keyword>
<feature type="domain" description="AAR2 C-terminal" evidence="4">
    <location>
        <begin position="186"/>
        <end position="348"/>
    </location>
</feature>
<dbReference type="Gene3D" id="2.60.34.20">
    <property type="match status" value="1"/>
</dbReference>
<dbReference type="InterPro" id="IPR038514">
    <property type="entry name" value="AAR2_C_sf"/>
</dbReference>
<dbReference type="InterPro" id="IPR033647">
    <property type="entry name" value="Aar2_N"/>
</dbReference>
<sequence>METADSAALLLLDLPQAALAGIDLLAFTTTPRFRGVKNIPRGFHFAFVGTSTAFSERHGVWFKINESATPHLVIAKWDAASETLSLEQDDAELLRQRANLGSIWREGLTPYRQATKDSTDGEAEEESGDWSILTSAISEKLLSRITGGNASKWHLTSASSSKGDLEDIPGLNAEDLNLKAEQELHFLPVDLKQTWREGATGRERTDAAQDRSWALNNVIEHHCAAANAMEIVGEMQFCFIMVLTINNFSCLEQWKRILSLLFTCKSAVVSKPDLFISAIAALRLQLQHCKDAEGGLIDMADESGSLLKSLLVRFRKGVETLGGIEVQHVVDELDDLEEYLKQEHGWQFGGMFAKTGVLELEDGEQVRMDTTAFDEDDETGEFAPQVVDLTPEQARLLDIPDTSDLHVSLSRTSLKEVQPNGDTDDESDESDESEDSEEAEAGDGGEESEEADLEDMDPRL</sequence>
<feature type="chain" id="PRO_5042508979" evidence="3">
    <location>
        <begin position="21"/>
        <end position="460"/>
    </location>
</feature>